<keyword evidence="4 6" id="KW-1133">Transmembrane helix</keyword>
<dbReference type="GO" id="GO:0005886">
    <property type="term" value="C:plasma membrane"/>
    <property type="evidence" value="ECO:0007669"/>
    <property type="project" value="UniProtKB-ARBA"/>
</dbReference>
<keyword evidence="2" id="KW-0813">Transport</keyword>
<evidence type="ECO:0000259" key="7">
    <source>
        <dbReference type="Pfam" id="PF01061"/>
    </source>
</evidence>
<keyword evidence="9" id="KW-1185">Reference proteome</keyword>
<feature type="transmembrane region" description="Helical" evidence="6">
    <location>
        <begin position="237"/>
        <end position="258"/>
    </location>
</feature>
<dbReference type="GO" id="GO:0140359">
    <property type="term" value="F:ABC-type transporter activity"/>
    <property type="evidence" value="ECO:0007669"/>
    <property type="project" value="InterPro"/>
</dbReference>
<dbReference type="Proteomes" id="UP000593564">
    <property type="component" value="Unassembled WGS sequence"/>
</dbReference>
<comment type="subcellular location">
    <subcellularLocation>
        <location evidence="1">Membrane</location>
        <topology evidence="1">Multi-pass membrane protein</topology>
    </subcellularLocation>
</comment>
<sequence>MNEFVPQRTSTYISQHDLHIGELTVRETLAFSARCQGVGARYGRQYHKKDKGPILGLEVCADTMGNEMVRGISGGQKSESRQFYNLSNCELNQAVHPHPSRNYCYLSPPANARTYDLFDDIILLSDGKIVYEGPRENVLEFLNTWASSVLRRKELRTFYKKIHWTFEVTSKKDQEQYWAKRDKSGISIISRNELAIPFGKAKSHPVALTTKNYGVSKKELLKALISREYLLMKRNSFVYIFKFTQLIIMAFIAMTIFLRTEMPKKTTIDGTLAMTILKLSTFYKHRDPLFFPAWAYSLPQWILKITITFVEVDGFWNVLTHWGIRAEHYCCEHFWLIYTTWSSCIGWIYLVKRECKEMVDMGLLGLTFDVSAERYSTHIFSWFM</sequence>
<keyword evidence="3 6" id="KW-0812">Transmembrane</keyword>
<protein>
    <recommendedName>
        <fullName evidence="7">ABC-2 type transporter transmembrane domain-containing protein</fullName>
    </recommendedName>
</protein>
<accession>A0A7J7HGQ0</accession>
<evidence type="ECO:0000256" key="1">
    <source>
        <dbReference type="ARBA" id="ARBA00004141"/>
    </source>
</evidence>
<dbReference type="Pfam" id="PF01061">
    <property type="entry name" value="ABC2_membrane"/>
    <property type="match status" value="1"/>
</dbReference>
<evidence type="ECO:0000256" key="6">
    <source>
        <dbReference type="SAM" id="Phobius"/>
    </source>
</evidence>
<dbReference type="EMBL" id="JACBKZ010000004">
    <property type="protein sequence ID" value="KAF5951134.1"/>
    <property type="molecule type" value="Genomic_DNA"/>
</dbReference>
<dbReference type="AlphaFoldDB" id="A0A7J7HGQ0"/>
<evidence type="ECO:0000313" key="9">
    <source>
        <dbReference type="Proteomes" id="UP000593564"/>
    </source>
</evidence>
<organism evidence="8 9">
    <name type="scientific">Camellia sinensis</name>
    <name type="common">Tea plant</name>
    <name type="synonym">Thea sinensis</name>
    <dbReference type="NCBI Taxonomy" id="4442"/>
    <lineage>
        <taxon>Eukaryota</taxon>
        <taxon>Viridiplantae</taxon>
        <taxon>Streptophyta</taxon>
        <taxon>Embryophyta</taxon>
        <taxon>Tracheophyta</taxon>
        <taxon>Spermatophyta</taxon>
        <taxon>Magnoliopsida</taxon>
        <taxon>eudicotyledons</taxon>
        <taxon>Gunneridae</taxon>
        <taxon>Pentapetalae</taxon>
        <taxon>asterids</taxon>
        <taxon>Ericales</taxon>
        <taxon>Theaceae</taxon>
        <taxon>Camellia</taxon>
    </lineage>
</organism>
<keyword evidence="5 6" id="KW-0472">Membrane</keyword>
<evidence type="ECO:0000256" key="3">
    <source>
        <dbReference type="ARBA" id="ARBA00022692"/>
    </source>
</evidence>
<evidence type="ECO:0000256" key="2">
    <source>
        <dbReference type="ARBA" id="ARBA00022448"/>
    </source>
</evidence>
<comment type="caution">
    <text evidence="8">The sequence shown here is derived from an EMBL/GenBank/DDBJ whole genome shotgun (WGS) entry which is preliminary data.</text>
</comment>
<dbReference type="InterPro" id="IPR013525">
    <property type="entry name" value="ABC2_TM"/>
</dbReference>
<evidence type="ECO:0000256" key="4">
    <source>
        <dbReference type="ARBA" id="ARBA00022989"/>
    </source>
</evidence>
<gene>
    <name evidence="8" type="ORF">HYC85_009078</name>
</gene>
<name>A0A7J7HGQ0_CAMSI</name>
<reference evidence="9" key="1">
    <citation type="journal article" date="2020" name="Nat. Commun.">
        <title>Genome assembly of wild tea tree DASZ reveals pedigree and selection history of tea varieties.</title>
        <authorList>
            <person name="Zhang W."/>
            <person name="Zhang Y."/>
            <person name="Qiu H."/>
            <person name="Guo Y."/>
            <person name="Wan H."/>
            <person name="Zhang X."/>
            <person name="Scossa F."/>
            <person name="Alseekh S."/>
            <person name="Zhang Q."/>
            <person name="Wang P."/>
            <person name="Xu L."/>
            <person name="Schmidt M.H."/>
            <person name="Jia X."/>
            <person name="Li D."/>
            <person name="Zhu A."/>
            <person name="Guo F."/>
            <person name="Chen W."/>
            <person name="Ni D."/>
            <person name="Usadel B."/>
            <person name="Fernie A.R."/>
            <person name="Wen W."/>
        </authorList>
    </citation>
    <scope>NUCLEOTIDE SEQUENCE [LARGE SCALE GENOMIC DNA]</scope>
    <source>
        <strain evidence="9">cv. G240</strain>
    </source>
</reference>
<proteinExistence type="predicted"/>
<feature type="domain" description="ABC-2 type transporter transmembrane" evidence="7">
    <location>
        <begin position="220"/>
        <end position="343"/>
    </location>
</feature>
<evidence type="ECO:0000256" key="5">
    <source>
        <dbReference type="ARBA" id="ARBA00023136"/>
    </source>
</evidence>
<reference evidence="8 9" key="2">
    <citation type="submission" date="2020-07" db="EMBL/GenBank/DDBJ databases">
        <title>Genome assembly of wild tea tree DASZ reveals pedigree and selection history of tea varieties.</title>
        <authorList>
            <person name="Zhang W."/>
        </authorList>
    </citation>
    <scope>NUCLEOTIDE SEQUENCE [LARGE SCALE GENOMIC DNA]</scope>
    <source>
        <strain evidence="9">cv. G240</strain>
        <tissue evidence="8">Leaf</tissue>
    </source>
</reference>
<dbReference type="PANTHER" id="PTHR19241">
    <property type="entry name" value="ATP-BINDING CASSETTE TRANSPORTER"/>
    <property type="match status" value="1"/>
</dbReference>
<evidence type="ECO:0000313" key="8">
    <source>
        <dbReference type="EMBL" id="KAF5951134.1"/>
    </source>
</evidence>